<dbReference type="InterPro" id="IPR035979">
    <property type="entry name" value="RBD_domain_sf"/>
</dbReference>
<accession>A0A3P6E0D4</accession>
<keyword evidence="3" id="KW-0812">Transmembrane</keyword>
<feature type="region of interest" description="Disordered" evidence="2">
    <location>
        <begin position="1"/>
        <end position="20"/>
    </location>
</feature>
<dbReference type="PROSITE" id="PS50102">
    <property type="entry name" value="RRM"/>
    <property type="match status" value="1"/>
</dbReference>
<dbReference type="PANTHER" id="PTHR34358:SF5">
    <property type="entry name" value="TRANSPORTER, PUTATIVE (DUF1195)-RELATED"/>
    <property type="match status" value="1"/>
</dbReference>
<proteinExistence type="predicted"/>
<dbReference type="InterPro" id="IPR000504">
    <property type="entry name" value="RRM_dom"/>
</dbReference>
<reference evidence="5" key="1">
    <citation type="submission" date="2018-11" db="EMBL/GenBank/DDBJ databases">
        <authorList>
            <consortium name="Genoscope - CEA"/>
            <person name="William W."/>
        </authorList>
    </citation>
    <scope>NUCLEOTIDE SEQUENCE</scope>
</reference>
<feature type="compositionally biased region" description="Polar residues" evidence="2">
    <location>
        <begin position="158"/>
        <end position="170"/>
    </location>
</feature>
<keyword evidence="1" id="KW-0694">RNA-binding</keyword>
<keyword evidence="3" id="KW-0472">Membrane</keyword>
<evidence type="ECO:0000256" key="1">
    <source>
        <dbReference type="PROSITE-ProRule" id="PRU00176"/>
    </source>
</evidence>
<name>A0A3P6E0D4_BRAOL</name>
<feature type="compositionally biased region" description="Basic and acidic residues" evidence="2">
    <location>
        <begin position="502"/>
        <end position="513"/>
    </location>
</feature>
<evidence type="ECO:0000256" key="2">
    <source>
        <dbReference type="SAM" id="MobiDB-lite"/>
    </source>
</evidence>
<evidence type="ECO:0000259" key="4">
    <source>
        <dbReference type="PROSITE" id="PS50102"/>
    </source>
</evidence>
<feature type="region of interest" description="Disordered" evidence="2">
    <location>
        <begin position="416"/>
        <end position="513"/>
    </location>
</feature>
<feature type="domain" description="RRM" evidence="4">
    <location>
        <begin position="353"/>
        <end position="414"/>
    </location>
</feature>
<protein>
    <recommendedName>
        <fullName evidence="4">RRM domain-containing protein</fullName>
    </recommendedName>
</protein>
<feature type="region of interest" description="Disordered" evidence="2">
    <location>
        <begin position="158"/>
        <end position="188"/>
    </location>
</feature>
<feature type="compositionally biased region" description="Low complexity" evidence="2">
    <location>
        <begin position="444"/>
        <end position="454"/>
    </location>
</feature>
<dbReference type="SUPFAM" id="SSF54928">
    <property type="entry name" value="RNA-binding domain, RBD"/>
    <property type="match status" value="1"/>
</dbReference>
<organism evidence="5">
    <name type="scientific">Brassica oleracea</name>
    <name type="common">Wild cabbage</name>
    <dbReference type="NCBI Taxonomy" id="3712"/>
    <lineage>
        <taxon>Eukaryota</taxon>
        <taxon>Viridiplantae</taxon>
        <taxon>Streptophyta</taxon>
        <taxon>Embryophyta</taxon>
        <taxon>Tracheophyta</taxon>
        <taxon>Spermatophyta</taxon>
        <taxon>Magnoliopsida</taxon>
        <taxon>eudicotyledons</taxon>
        <taxon>Gunneridae</taxon>
        <taxon>Pentapetalae</taxon>
        <taxon>rosids</taxon>
        <taxon>malvids</taxon>
        <taxon>Brassicales</taxon>
        <taxon>Brassicaceae</taxon>
        <taxon>Brassiceae</taxon>
        <taxon>Brassica</taxon>
    </lineage>
</organism>
<dbReference type="InterPro" id="IPR012677">
    <property type="entry name" value="Nucleotide-bd_a/b_plait_sf"/>
</dbReference>
<evidence type="ECO:0000313" key="5">
    <source>
        <dbReference type="EMBL" id="VDD37477.1"/>
    </source>
</evidence>
<feature type="transmembrane region" description="Helical" evidence="3">
    <location>
        <begin position="38"/>
        <end position="61"/>
    </location>
</feature>
<gene>
    <name evidence="5" type="ORF">BOLC7T43037H</name>
</gene>
<dbReference type="Pfam" id="PF06708">
    <property type="entry name" value="DUF1195"/>
    <property type="match status" value="1"/>
</dbReference>
<keyword evidence="3" id="KW-1133">Transmembrane helix</keyword>
<dbReference type="Gene3D" id="3.30.70.330">
    <property type="match status" value="1"/>
</dbReference>
<dbReference type="Pfam" id="PF12220">
    <property type="entry name" value="U1snRNP70_N"/>
    <property type="match status" value="1"/>
</dbReference>
<sequence>MKDADTLPLSTSSAAASTGNAKKENGYSALFAKGRYKFWALAAILLLAFWSMLTGTVNLRWSAGNISHFTDDLVFPIHEDLDVLEMEEREKVVKHMWDVYNNGRRIRLPRFWQEAFEAAYEELTSDVPDVVEAAISEIARMSIRSVVIDPPPVHSTVRVSNTESDFNGQRTGIDKDSETCGQRKNDSNIQTKQPSIEVGFFVCFIIRRSFIKDANNMITSEFRIPNETGHVRLYIRKMHPDGPSRCLIQMLHLGVVRFFISSMHPHESAPLEFQPPPEQRKCPPYTGMAQYVSHFAEPGDPEYAPPKPNVETPAQKRARIHKSRLEKGVEKAAEDLKNYDPNNDPNASGDPYKTLFVARLNYETSDSKIKREFEAYGPIKQVSCGLFLAAYKQGDGKKIIDGRRVPVDVERGRTVPNWRPRMLGGGLGTTRVPGEKITGCWGEQKQQQPSPGRSSRSEEPRAREDREKSRDRGKEREREQSRERSRDRPRESHREDKHHRDRGRERESRRAEEIETVVHGITIVTGVGKGKGSTRAASMTTMVGDGVMSVRRNKEVTQTVMISRATVTDMMIVSTSGQSVLRRMSMVLMADAIVFP</sequence>
<evidence type="ECO:0000256" key="3">
    <source>
        <dbReference type="SAM" id="Phobius"/>
    </source>
</evidence>
<dbReference type="InterPro" id="IPR022023">
    <property type="entry name" value="U1snRNP70_N"/>
</dbReference>
<dbReference type="GO" id="GO:0003723">
    <property type="term" value="F:RNA binding"/>
    <property type="evidence" value="ECO:0007669"/>
    <property type="project" value="UniProtKB-UniRule"/>
</dbReference>
<dbReference type="EMBL" id="LR031876">
    <property type="protein sequence ID" value="VDD37477.1"/>
    <property type="molecule type" value="Genomic_DNA"/>
</dbReference>
<dbReference type="PANTHER" id="PTHR34358">
    <property type="entry name" value="OS03G0411600 PROTEIN"/>
    <property type="match status" value="1"/>
</dbReference>
<dbReference type="AlphaFoldDB" id="A0A3P6E0D4"/>
<dbReference type="InterPro" id="IPR010608">
    <property type="entry name" value="DUF1195"/>
</dbReference>
<feature type="compositionally biased region" description="Basic and acidic residues" evidence="2">
    <location>
        <begin position="455"/>
        <end position="495"/>
    </location>
</feature>
<feature type="compositionally biased region" description="Basic and acidic residues" evidence="2">
    <location>
        <begin position="172"/>
        <end position="186"/>
    </location>
</feature>